<dbReference type="Gene3D" id="3.30.560.10">
    <property type="entry name" value="Glucose Oxidase, domain 3"/>
    <property type="match status" value="1"/>
</dbReference>
<reference evidence="10" key="1">
    <citation type="submission" date="2016-10" db="EMBL/GenBank/DDBJ databases">
        <authorList>
            <person name="Varghese N."/>
            <person name="Submissions S."/>
        </authorList>
    </citation>
    <scope>NUCLEOTIDE SEQUENCE [LARGE SCALE GENOMIC DNA]</scope>
    <source>
        <strain evidence="10">LMG 26031</strain>
    </source>
</reference>
<dbReference type="Gene3D" id="3.50.50.60">
    <property type="entry name" value="FAD/NAD(P)-binding domain"/>
    <property type="match status" value="1"/>
</dbReference>
<name>A0A1H7CP20_9BURK</name>
<proteinExistence type="inferred from homology"/>
<sequence>MSERVFDYIVIGGGSAGCVIAARLSENVSTRVLLLEAGKEGKGFLFDMPAGSFALMGNPKADWIYPTEPDPSAGARVTTWAAGKALGGSSSINGMVYIRGQRGDYDAWRDSGCPGWGFDDLLPYFRKSENFRGPTTSVHGSDGPLTVSPPRILHPLAHTFIEAAGHCGMPARDEYCAGDVHGSFIVYGTTRNGKRCSARKAYLEPALKRSNLTVTTDAFVDNVRFEGRRAVGVNVVIDGARQTFLARREVVLSGGTIASPAVLLRSGVGAGSDLSSMGIEVVADLPGVGGNVQEHCGVSQSRLVDVPTYNTMVGPLRLAGHLLQYATVKKGILTSIAVHAMAYARSEPGLNEPDIAMSFLPLAIGFVGGHPSLAKQAGVTIGSQLLRPHGRGRIRLKDRDPRWKPVIEHALLGDPRDLESTIKGSRLVTKVFAAPPLAKHVIGDHQPALLPESDDAWEAYVRQRVGIGYHPVGSCRMGTDEMAVVDPLLRVRGVERLRVVDASVMPNIISGNTNAATIALAEKAAEIITTG</sequence>
<dbReference type="EMBL" id="FNYE01000022">
    <property type="protein sequence ID" value="SEJ88892.1"/>
    <property type="molecule type" value="Genomic_DNA"/>
</dbReference>
<dbReference type="SUPFAM" id="SSF54373">
    <property type="entry name" value="FAD-linked reductases, C-terminal domain"/>
    <property type="match status" value="1"/>
</dbReference>
<dbReference type="InterPro" id="IPR012132">
    <property type="entry name" value="GMC_OxRdtase"/>
</dbReference>
<dbReference type="Pfam" id="PF05199">
    <property type="entry name" value="GMC_oxred_C"/>
    <property type="match status" value="1"/>
</dbReference>
<dbReference type="OrthoDB" id="9785276at2"/>
<dbReference type="PANTHER" id="PTHR11552">
    <property type="entry name" value="GLUCOSE-METHANOL-CHOLINE GMC OXIDOREDUCTASE"/>
    <property type="match status" value="1"/>
</dbReference>
<keyword evidence="10" id="KW-1185">Reference proteome</keyword>
<dbReference type="PANTHER" id="PTHR11552:SF147">
    <property type="entry name" value="CHOLINE DEHYDROGENASE, MITOCHONDRIAL"/>
    <property type="match status" value="1"/>
</dbReference>
<dbReference type="InterPro" id="IPR007867">
    <property type="entry name" value="GMC_OxRtase_C"/>
</dbReference>
<gene>
    <name evidence="9" type="ORF">SAMN05192539_102225</name>
</gene>
<evidence type="ECO:0000256" key="5">
    <source>
        <dbReference type="PIRSR" id="PIRSR000137-2"/>
    </source>
</evidence>
<dbReference type="Proteomes" id="UP000198866">
    <property type="component" value="Unassembled WGS sequence"/>
</dbReference>
<dbReference type="RefSeq" id="WP_090869968.1">
    <property type="nucleotide sequence ID" value="NZ_FNYE01000022.1"/>
</dbReference>
<dbReference type="InterPro" id="IPR036188">
    <property type="entry name" value="FAD/NAD-bd_sf"/>
</dbReference>
<evidence type="ECO:0000256" key="2">
    <source>
        <dbReference type="ARBA" id="ARBA00010790"/>
    </source>
</evidence>
<dbReference type="STRING" id="667676.SAMN05192539_102225"/>
<dbReference type="InterPro" id="IPR000172">
    <property type="entry name" value="GMC_OxRdtase_N"/>
</dbReference>
<dbReference type="PIRSF" id="PIRSF000137">
    <property type="entry name" value="Alcohol_oxidase"/>
    <property type="match status" value="1"/>
</dbReference>
<evidence type="ECO:0000313" key="10">
    <source>
        <dbReference type="Proteomes" id="UP000198866"/>
    </source>
</evidence>
<dbReference type="PROSITE" id="PS51257">
    <property type="entry name" value="PROKAR_LIPOPROTEIN"/>
    <property type="match status" value="1"/>
</dbReference>
<evidence type="ECO:0000259" key="7">
    <source>
        <dbReference type="PROSITE" id="PS00623"/>
    </source>
</evidence>
<feature type="domain" description="Glucose-methanol-choline oxidoreductase N-terminal" evidence="7">
    <location>
        <begin position="83"/>
        <end position="106"/>
    </location>
</feature>
<evidence type="ECO:0000256" key="1">
    <source>
        <dbReference type="ARBA" id="ARBA00001974"/>
    </source>
</evidence>
<evidence type="ECO:0000256" key="6">
    <source>
        <dbReference type="RuleBase" id="RU003968"/>
    </source>
</evidence>
<dbReference type="GO" id="GO:0050660">
    <property type="term" value="F:flavin adenine dinucleotide binding"/>
    <property type="evidence" value="ECO:0007669"/>
    <property type="project" value="InterPro"/>
</dbReference>
<keyword evidence="4 5" id="KW-0274">FAD</keyword>
<dbReference type="SUPFAM" id="SSF51905">
    <property type="entry name" value="FAD/NAD(P)-binding domain"/>
    <property type="match status" value="1"/>
</dbReference>
<organism evidence="9 10">
    <name type="scientific">Paraburkholderia diazotrophica</name>
    <dbReference type="NCBI Taxonomy" id="667676"/>
    <lineage>
        <taxon>Bacteria</taxon>
        <taxon>Pseudomonadati</taxon>
        <taxon>Pseudomonadota</taxon>
        <taxon>Betaproteobacteria</taxon>
        <taxon>Burkholderiales</taxon>
        <taxon>Burkholderiaceae</taxon>
        <taxon>Paraburkholderia</taxon>
    </lineage>
</organism>
<evidence type="ECO:0000259" key="8">
    <source>
        <dbReference type="PROSITE" id="PS00624"/>
    </source>
</evidence>
<protein>
    <submittedName>
        <fullName evidence="9">Choline dehydrogenase</fullName>
    </submittedName>
</protein>
<evidence type="ECO:0000256" key="4">
    <source>
        <dbReference type="ARBA" id="ARBA00022827"/>
    </source>
</evidence>
<dbReference type="AlphaFoldDB" id="A0A1H7CP20"/>
<dbReference type="GO" id="GO:0016614">
    <property type="term" value="F:oxidoreductase activity, acting on CH-OH group of donors"/>
    <property type="evidence" value="ECO:0007669"/>
    <property type="project" value="InterPro"/>
</dbReference>
<comment type="cofactor">
    <cofactor evidence="1 5">
        <name>FAD</name>
        <dbReference type="ChEBI" id="CHEBI:57692"/>
    </cofactor>
</comment>
<feature type="binding site" evidence="5">
    <location>
        <position position="220"/>
    </location>
    <ligand>
        <name>FAD</name>
        <dbReference type="ChEBI" id="CHEBI:57692"/>
    </ligand>
</feature>
<evidence type="ECO:0000313" key="9">
    <source>
        <dbReference type="EMBL" id="SEJ88892.1"/>
    </source>
</evidence>
<evidence type="ECO:0000256" key="3">
    <source>
        <dbReference type="ARBA" id="ARBA00022630"/>
    </source>
</evidence>
<keyword evidence="3 6" id="KW-0285">Flavoprotein</keyword>
<feature type="binding site" evidence="5">
    <location>
        <begin position="93"/>
        <end position="96"/>
    </location>
    <ligand>
        <name>FAD</name>
        <dbReference type="ChEBI" id="CHEBI:57692"/>
    </ligand>
</feature>
<comment type="similarity">
    <text evidence="2 6">Belongs to the GMC oxidoreductase family.</text>
</comment>
<accession>A0A1H7CP20</accession>
<feature type="domain" description="Glucose-methanol-choline oxidoreductase N-terminal" evidence="8">
    <location>
        <begin position="255"/>
        <end position="269"/>
    </location>
</feature>
<dbReference type="PROSITE" id="PS00624">
    <property type="entry name" value="GMC_OXRED_2"/>
    <property type="match status" value="1"/>
</dbReference>
<dbReference type="Pfam" id="PF00732">
    <property type="entry name" value="GMC_oxred_N"/>
    <property type="match status" value="1"/>
</dbReference>
<dbReference type="PROSITE" id="PS00623">
    <property type="entry name" value="GMC_OXRED_1"/>
    <property type="match status" value="1"/>
</dbReference>